<keyword evidence="4" id="KW-1185">Reference proteome</keyword>
<proteinExistence type="predicted"/>
<accession>A0A6N9SX08</accession>
<dbReference type="Gene3D" id="3.90.226.10">
    <property type="entry name" value="2-enoyl-CoA Hydratase, Chain A, domain 1"/>
    <property type="match status" value="1"/>
</dbReference>
<dbReference type="EMBL" id="JAAAMG010000002">
    <property type="protein sequence ID" value="NDW03613.1"/>
    <property type="molecule type" value="Genomic_DNA"/>
</dbReference>
<name>A0A6N9SX08_9HYPH</name>
<protein>
    <submittedName>
        <fullName evidence="3">SH3 domain-containing protein</fullName>
    </submittedName>
</protein>
<evidence type="ECO:0000313" key="4">
    <source>
        <dbReference type="Proteomes" id="UP000469011"/>
    </source>
</evidence>
<dbReference type="SUPFAM" id="SSF52096">
    <property type="entry name" value="ClpP/crotonase"/>
    <property type="match status" value="1"/>
</dbReference>
<dbReference type="InterPro" id="IPR003646">
    <property type="entry name" value="SH3-like_bac-type"/>
</dbReference>
<reference evidence="3 4" key="1">
    <citation type="submission" date="2020-01" db="EMBL/GenBank/DDBJ databases">
        <title>Jiella pacifica sp. nov.</title>
        <authorList>
            <person name="Xue Z."/>
            <person name="Zhu S."/>
            <person name="Chen J."/>
            <person name="Yang J."/>
        </authorList>
    </citation>
    <scope>NUCLEOTIDE SEQUENCE [LARGE SCALE GENOMIC DNA]</scope>
    <source>
        <strain evidence="3 4">40Bstr34</strain>
    </source>
</reference>
<organism evidence="3 4">
    <name type="scientific">Jiella pacifica</name>
    <dbReference type="NCBI Taxonomy" id="2696469"/>
    <lineage>
        <taxon>Bacteria</taxon>
        <taxon>Pseudomonadati</taxon>
        <taxon>Pseudomonadota</taxon>
        <taxon>Alphaproteobacteria</taxon>
        <taxon>Hyphomicrobiales</taxon>
        <taxon>Aurantimonadaceae</taxon>
        <taxon>Jiella</taxon>
    </lineage>
</organism>
<feature type="signal peptide" evidence="1">
    <location>
        <begin position="1"/>
        <end position="38"/>
    </location>
</feature>
<feature type="chain" id="PRO_5026726386" evidence="1">
    <location>
        <begin position="39"/>
        <end position="506"/>
    </location>
</feature>
<evidence type="ECO:0000313" key="3">
    <source>
        <dbReference type="EMBL" id="NDW03613.1"/>
    </source>
</evidence>
<dbReference type="SMART" id="SM00287">
    <property type="entry name" value="SH3b"/>
    <property type="match status" value="1"/>
</dbReference>
<comment type="caution">
    <text evidence="3">The sequence shown here is derived from an EMBL/GenBank/DDBJ whole genome shotgun (WGS) entry which is preliminary data.</text>
</comment>
<feature type="domain" description="SH3b" evidence="2">
    <location>
        <begin position="417"/>
        <end position="483"/>
    </location>
</feature>
<dbReference type="Proteomes" id="UP000469011">
    <property type="component" value="Unassembled WGS sequence"/>
</dbReference>
<keyword evidence="1" id="KW-0732">Signal</keyword>
<evidence type="ECO:0000256" key="1">
    <source>
        <dbReference type="SAM" id="SignalP"/>
    </source>
</evidence>
<dbReference type="AlphaFoldDB" id="A0A6N9SX08"/>
<sequence length="506" mass="53891">MPTSFTMLRRRVTARALHAVAAGLTAATLIAFSLPASAAQITIRTELYDRAAKLKRLFPPRSLAGTDGAKAEDSNAFTALDAVSAERFGETSPAVLRIEGEIVKGDAEKVRKALEDWSHYPLIVSFDSPGGVFAEAFRIAEALRYDIEGQDPRIAGLIVFAGDECLSACAIAFAASVDRVHPETDTRFVERGGKLGFHMPYIPEGTDTSGTGAQEMLGLGYDVAAEMVALLQDSANPPELLLRMLRHRTASSFYVLNGDLETWRMGFTPVALPETVAPIGPSGLDTAAIGLLCNLHLRAGPFRMSGAEDEFTNFQPFLSEGASSADLPLLTQLLSSGKNSFDITGGWFSCQVRVDDTAKIGIAIWRGNAGCEDAAVREPGEFCAAPATGVDTVSNFFLAEAYSCRNDAVLPGTFNDESSPKIKRDVYLRDAPGRSGQVVTTLSAGSEVAVTGCRVTADDQGVWYAVSRPGAEGWVSARFVGGHAESFAYRGERFAIDPPADGEGAN</sequence>
<dbReference type="Pfam" id="PF08239">
    <property type="entry name" value="SH3_3"/>
    <property type="match status" value="1"/>
</dbReference>
<dbReference type="RefSeq" id="WP_163461223.1">
    <property type="nucleotide sequence ID" value="NZ_JAAAMG010000002.1"/>
</dbReference>
<evidence type="ECO:0000259" key="2">
    <source>
        <dbReference type="SMART" id="SM00287"/>
    </source>
</evidence>
<dbReference type="InterPro" id="IPR029045">
    <property type="entry name" value="ClpP/crotonase-like_dom_sf"/>
</dbReference>
<dbReference type="Gene3D" id="2.30.30.40">
    <property type="entry name" value="SH3 Domains"/>
    <property type="match status" value="1"/>
</dbReference>
<gene>
    <name evidence="3" type="ORF">GTK09_04165</name>
</gene>